<comment type="caution">
    <text evidence="1">The sequence shown here is derived from an EMBL/GenBank/DDBJ whole genome shotgun (WGS) entry which is preliminary data.</text>
</comment>
<dbReference type="RefSeq" id="WP_156219554.1">
    <property type="nucleotide sequence ID" value="NZ_JAICDF010000007.1"/>
</dbReference>
<proteinExistence type="predicted"/>
<dbReference type="AlphaFoldDB" id="A0A7K1L8C1"/>
<protein>
    <recommendedName>
        <fullName evidence="3">Excreted virulence factor EspC, type VII ESX diderm</fullName>
    </recommendedName>
</protein>
<reference evidence="1 2" key="1">
    <citation type="submission" date="2019-11" db="EMBL/GenBank/DDBJ databases">
        <authorList>
            <person name="Cao P."/>
        </authorList>
    </citation>
    <scope>NUCLEOTIDE SEQUENCE [LARGE SCALE GENOMIC DNA]</scope>
    <source>
        <strain evidence="1 2">NEAU-AAG5</strain>
    </source>
</reference>
<evidence type="ECO:0008006" key="3">
    <source>
        <dbReference type="Google" id="ProtNLM"/>
    </source>
</evidence>
<dbReference type="Pfam" id="PF20117">
    <property type="entry name" value="DUF6507"/>
    <property type="match status" value="1"/>
</dbReference>
<name>A0A7K1L8C1_9ACTN</name>
<dbReference type="InterPro" id="IPR045436">
    <property type="entry name" value="DUF6507"/>
</dbReference>
<sequence length="117" mass="11694">MTAYDIDGPGVGGVVGKIGGYVAGEGGKGEGGLVKQLSDFGKHVSEAGSAAASQPIGTALKEYVEHTTPGLKGMVTKTAACIEGAVKAVKAYNQADYEMVQEAQKGAAEAPAPKIGK</sequence>
<evidence type="ECO:0000313" key="2">
    <source>
        <dbReference type="Proteomes" id="UP000432015"/>
    </source>
</evidence>
<dbReference type="Proteomes" id="UP000432015">
    <property type="component" value="Unassembled WGS sequence"/>
</dbReference>
<organism evidence="1 2">
    <name type="scientific">Actinomadura litoris</name>
    <dbReference type="NCBI Taxonomy" id="2678616"/>
    <lineage>
        <taxon>Bacteria</taxon>
        <taxon>Bacillati</taxon>
        <taxon>Actinomycetota</taxon>
        <taxon>Actinomycetes</taxon>
        <taxon>Streptosporangiales</taxon>
        <taxon>Thermomonosporaceae</taxon>
        <taxon>Actinomadura</taxon>
    </lineage>
</organism>
<gene>
    <name evidence="1" type="ORF">GNZ18_28010</name>
</gene>
<accession>A0A7K1L8C1</accession>
<keyword evidence="2" id="KW-1185">Reference proteome</keyword>
<evidence type="ECO:0000313" key="1">
    <source>
        <dbReference type="EMBL" id="MUN40415.1"/>
    </source>
</evidence>
<dbReference type="EMBL" id="WOFH01000011">
    <property type="protein sequence ID" value="MUN40415.1"/>
    <property type="molecule type" value="Genomic_DNA"/>
</dbReference>